<keyword evidence="8" id="KW-0614">Plasmid</keyword>
<evidence type="ECO:0000256" key="3">
    <source>
        <dbReference type="ARBA" id="ARBA00022475"/>
    </source>
</evidence>
<evidence type="ECO:0000256" key="2">
    <source>
        <dbReference type="ARBA" id="ARBA00007430"/>
    </source>
</evidence>
<gene>
    <name evidence="8" type="ORF">COO91_10972</name>
</gene>
<proteinExistence type="inferred from homology"/>
<feature type="transmembrane region" description="Helical" evidence="7">
    <location>
        <begin position="325"/>
        <end position="348"/>
    </location>
</feature>
<dbReference type="OrthoDB" id="9770347at2"/>
<feature type="transmembrane region" description="Helical" evidence="7">
    <location>
        <begin position="156"/>
        <end position="180"/>
    </location>
</feature>
<feature type="transmembrane region" description="Helical" evidence="7">
    <location>
        <begin position="214"/>
        <end position="230"/>
    </location>
</feature>
<protein>
    <submittedName>
        <fullName evidence="8">Membrane protein involved in the export of O-antigen and teichoic acid</fullName>
    </submittedName>
</protein>
<dbReference type="CDD" id="cd13127">
    <property type="entry name" value="MATE_tuaB_like"/>
    <property type="match status" value="1"/>
</dbReference>
<feature type="transmembrane region" description="Helical" evidence="7">
    <location>
        <begin position="86"/>
        <end position="106"/>
    </location>
</feature>
<reference evidence="8 9" key="1">
    <citation type="submission" date="2017-11" db="EMBL/GenBank/DDBJ databases">
        <title>Complete genome of a free-living desiccation-tolerant cyanobacterium and its photosynthetic adaptation to extreme terrestrial habitat.</title>
        <authorList>
            <person name="Shang J."/>
        </authorList>
    </citation>
    <scope>NUCLEOTIDE SEQUENCE [LARGE SCALE GENOMIC DNA]</scope>
    <source>
        <strain evidence="8 9">CCNUN1</strain>
        <plasmid evidence="9">pnfsy08</plasmid>
    </source>
</reference>
<keyword evidence="9" id="KW-1185">Reference proteome</keyword>
<evidence type="ECO:0000256" key="5">
    <source>
        <dbReference type="ARBA" id="ARBA00022989"/>
    </source>
</evidence>
<evidence type="ECO:0000256" key="4">
    <source>
        <dbReference type="ARBA" id="ARBA00022692"/>
    </source>
</evidence>
<name>A0A2K8TAP5_9NOSO</name>
<evidence type="ECO:0000313" key="8">
    <source>
        <dbReference type="EMBL" id="AUB44732.1"/>
    </source>
</evidence>
<feature type="transmembrane region" description="Helical" evidence="7">
    <location>
        <begin position="118"/>
        <end position="135"/>
    </location>
</feature>
<sequence>MESPKDSSNLRQKAVKSVVWTVIESWGRQVVSLIVFFILARLLNPETFGLIALAYIFIEFVQIFVDQGFSVAIIQRQEIDAEHLDTAFWTTLGISILLTVLSIASAGLTADFFKQPQLVPIIQCLSISFVFNGLSSVQQAVLERRFAFKSLAIRSLLAVIIGGIVGVWMAFLGFGVWSLVGQQLSSSFIQVLVLWRVSDWRPGFKFSTLHAKELFTFGINISAFNIINFFNRRADDLLIGYFLGLVALGYYSVAYKLLLVMMQVLISTTTKVALPIFSRLQAEPERLLSAFYTASQFTSVIAFPIFLCVPVLATEFIKVFFGEQWIQSIPVLQILSLIGPIHLIFFYNNSVILALGKPSWRLWIQVINTVANVIGFALVVRLGIVAVASAYVVRGYLILPISLLAINKLVKINLNNYLRLYIVPLVASGPMVVTILTTKYFLGKFLEAWMLLAISAILGISIYIITVSVISPKLFRRLLDLGESLNIKIKKKV</sequence>
<keyword evidence="4 7" id="KW-0812">Transmembrane</keyword>
<comment type="subcellular location">
    <subcellularLocation>
        <location evidence="1">Cell membrane</location>
        <topology evidence="1">Multi-pass membrane protein</topology>
    </subcellularLocation>
</comment>
<geneLocation type="plasmid" evidence="9">
    <name>pnfsy08</name>
</geneLocation>
<keyword evidence="6 7" id="KW-0472">Membrane</keyword>
<organism evidence="8 9">
    <name type="scientific">Nostoc flagelliforme CCNUN1</name>
    <dbReference type="NCBI Taxonomy" id="2038116"/>
    <lineage>
        <taxon>Bacteria</taxon>
        <taxon>Bacillati</taxon>
        <taxon>Cyanobacteriota</taxon>
        <taxon>Cyanophyceae</taxon>
        <taxon>Nostocales</taxon>
        <taxon>Nostocaceae</taxon>
        <taxon>Nostoc</taxon>
    </lineage>
</organism>
<dbReference type="PANTHER" id="PTHR30250">
    <property type="entry name" value="PST FAMILY PREDICTED COLANIC ACID TRANSPORTER"/>
    <property type="match status" value="1"/>
</dbReference>
<comment type="similarity">
    <text evidence="2">Belongs to the polysaccharide synthase family.</text>
</comment>
<keyword evidence="3" id="KW-1003">Cell membrane</keyword>
<feature type="transmembrane region" description="Helical" evidence="7">
    <location>
        <begin position="48"/>
        <end position="74"/>
    </location>
</feature>
<dbReference type="Pfam" id="PF13440">
    <property type="entry name" value="Polysacc_synt_3"/>
    <property type="match status" value="1"/>
</dbReference>
<evidence type="ECO:0000313" key="9">
    <source>
        <dbReference type="Proteomes" id="UP000232003"/>
    </source>
</evidence>
<keyword evidence="5 7" id="KW-1133">Transmembrane helix</keyword>
<feature type="transmembrane region" description="Helical" evidence="7">
    <location>
        <begin position="21"/>
        <end position="42"/>
    </location>
</feature>
<dbReference type="GO" id="GO:0005886">
    <property type="term" value="C:plasma membrane"/>
    <property type="evidence" value="ECO:0007669"/>
    <property type="project" value="UniProtKB-SubCell"/>
</dbReference>
<dbReference type="KEGG" id="nfl:COO91_10972"/>
<dbReference type="Proteomes" id="UP000232003">
    <property type="component" value="Plasmid pNFSY08"/>
</dbReference>
<dbReference type="EMBL" id="CP024793">
    <property type="protein sequence ID" value="AUB44732.1"/>
    <property type="molecule type" value="Genomic_DNA"/>
</dbReference>
<feature type="transmembrane region" description="Helical" evidence="7">
    <location>
        <begin position="418"/>
        <end position="442"/>
    </location>
</feature>
<dbReference type="RefSeq" id="WP_100904322.1">
    <property type="nucleotide sequence ID" value="NZ_CAWNNC010000009.1"/>
</dbReference>
<feature type="transmembrane region" description="Helical" evidence="7">
    <location>
        <begin position="237"/>
        <end position="253"/>
    </location>
</feature>
<evidence type="ECO:0000256" key="7">
    <source>
        <dbReference type="SAM" id="Phobius"/>
    </source>
</evidence>
<dbReference type="AlphaFoldDB" id="A0A2K8TAP5"/>
<dbReference type="PANTHER" id="PTHR30250:SF10">
    <property type="entry name" value="LIPOPOLYSACCHARIDE BIOSYNTHESIS PROTEIN WZXC"/>
    <property type="match status" value="1"/>
</dbReference>
<feature type="transmembrane region" description="Helical" evidence="7">
    <location>
        <begin position="448"/>
        <end position="470"/>
    </location>
</feature>
<accession>A0A2K8TAP5</accession>
<dbReference type="InterPro" id="IPR050833">
    <property type="entry name" value="Poly_Biosynth_Transport"/>
</dbReference>
<feature type="transmembrane region" description="Helical" evidence="7">
    <location>
        <begin position="290"/>
        <end position="313"/>
    </location>
</feature>
<evidence type="ECO:0000256" key="1">
    <source>
        <dbReference type="ARBA" id="ARBA00004651"/>
    </source>
</evidence>
<evidence type="ECO:0000256" key="6">
    <source>
        <dbReference type="ARBA" id="ARBA00023136"/>
    </source>
</evidence>